<accession>A0A9E8HH22</accession>
<dbReference type="RefSeq" id="WP_251811516.1">
    <property type="nucleotide sequence ID" value="NZ_CP101527.1"/>
</dbReference>
<dbReference type="EMBL" id="CP101527">
    <property type="protein sequence ID" value="UZW74057.1"/>
    <property type="molecule type" value="Genomic_DNA"/>
</dbReference>
<dbReference type="Proteomes" id="UP001164472">
    <property type="component" value="Chromosome"/>
</dbReference>
<reference evidence="1" key="1">
    <citation type="submission" date="2022-07" db="EMBL/GenBank/DDBJ databases">
        <title>Alkalimarinus sp. nov., isolated from gut of a Alitta virens.</title>
        <authorList>
            <person name="Yang A.I."/>
            <person name="Shin N.-R."/>
        </authorList>
    </citation>
    <scope>NUCLEOTIDE SEQUENCE</scope>
    <source>
        <strain evidence="1">FA028</strain>
    </source>
</reference>
<proteinExistence type="predicted"/>
<dbReference type="InterPro" id="IPR009367">
    <property type="entry name" value="Elm1-like"/>
</dbReference>
<evidence type="ECO:0000313" key="2">
    <source>
        <dbReference type="Proteomes" id="UP001164472"/>
    </source>
</evidence>
<organism evidence="1 2">
    <name type="scientific">Alkalimarinus sediminis</name>
    <dbReference type="NCBI Taxonomy" id="1632866"/>
    <lineage>
        <taxon>Bacteria</taxon>
        <taxon>Pseudomonadati</taxon>
        <taxon>Pseudomonadota</taxon>
        <taxon>Gammaproteobacteria</taxon>
        <taxon>Alteromonadales</taxon>
        <taxon>Alteromonadaceae</taxon>
        <taxon>Alkalimarinus</taxon>
    </lineage>
</organism>
<keyword evidence="2" id="KW-1185">Reference proteome</keyword>
<name>A0A9E8HH22_9ALTE</name>
<dbReference type="KEGG" id="asem:NNL22_13600"/>
<gene>
    <name evidence="1" type="ORF">NNL22_13600</name>
</gene>
<dbReference type="Pfam" id="PF06258">
    <property type="entry name" value="Mito_fiss_Elm1"/>
    <property type="match status" value="1"/>
</dbReference>
<evidence type="ECO:0000313" key="1">
    <source>
        <dbReference type="EMBL" id="UZW74057.1"/>
    </source>
</evidence>
<dbReference type="AlphaFoldDB" id="A0A9E8HH22"/>
<protein>
    <submittedName>
        <fullName evidence="1">Mitochondrial fission ELM1 family protein</fullName>
    </submittedName>
</protein>
<sequence length="331" mass="36937">MSKTKLPGQDAQSSTPLNIWIVTDGKPGHLNQLKGLCERITAHTDTTEQWISTQDTQTHWIDCLFRRYRHTCSHPASQHNQAPDIVIGAGHSTHKEVLAIKRHFRCFSVLLMKPSLPNHWFDVTIIPEHDNPTPNQQTLITKGVLNTISPITSPSALEANQHKGLILIGGDSKHYHWDAAEIVTQVLKLTKANTDTRWILSDSRRTGTEFMSLLTQQKPENLHLIPHTNTPNGWVKEQMALAGTIWVTPDSVSMVYEAITSGAPVGLFNMTAKKNGRIVKGIQSLVDQGIASKFTTDNLKRSTPASATPLWESERAAVWLLDQYSAFKKVH</sequence>